<comment type="caution">
    <text evidence="8">The sequence shown here is derived from an EMBL/GenBank/DDBJ whole genome shotgun (WGS) entry which is preliminary data.</text>
</comment>
<dbReference type="Pfam" id="PF04138">
    <property type="entry name" value="GtrA_DPMS_TM"/>
    <property type="match status" value="1"/>
</dbReference>
<evidence type="ECO:0000256" key="2">
    <source>
        <dbReference type="ARBA" id="ARBA00009399"/>
    </source>
</evidence>
<protein>
    <submittedName>
        <fullName evidence="8">GtrA family protein</fullName>
    </submittedName>
</protein>
<feature type="transmembrane region" description="Helical" evidence="6">
    <location>
        <begin position="70"/>
        <end position="89"/>
    </location>
</feature>
<name>A0ABU8WHS1_9BURK</name>
<keyword evidence="9" id="KW-1185">Reference proteome</keyword>
<gene>
    <name evidence="8" type="ORF">WKW82_10430</name>
</gene>
<dbReference type="PANTHER" id="PTHR38459:SF1">
    <property type="entry name" value="PROPHAGE BACTOPRENOL-LINKED GLUCOSE TRANSLOCASE HOMOLOG"/>
    <property type="match status" value="1"/>
</dbReference>
<dbReference type="EMBL" id="JBBKZT010000004">
    <property type="protein sequence ID" value="MEJ8847068.1"/>
    <property type="molecule type" value="Genomic_DNA"/>
</dbReference>
<evidence type="ECO:0000256" key="3">
    <source>
        <dbReference type="ARBA" id="ARBA00022692"/>
    </source>
</evidence>
<keyword evidence="5 6" id="KW-0472">Membrane</keyword>
<keyword evidence="4 6" id="KW-1133">Transmembrane helix</keyword>
<feature type="domain" description="GtrA/DPMS transmembrane" evidence="7">
    <location>
        <begin position="6"/>
        <end position="120"/>
    </location>
</feature>
<keyword evidence="3 6" id="KW-0812">Transmembrane</keyword>
<dbReference type="RefSeq" id="WP_340342215.1">
    <property type="nucleotide sequence ID" value="NZ_JBBKZT010000004.1"/>
</dbReference>
<dbReference type="InterPro" id="IPR007267">
    <property type="entry name" value="GtrA_DPMS_TM"/>
</dbReference>
<evidence type="ECO:0000259" key="7">
    <source>
        <dbReference type="Pfam" id="PF04138"/>
    </source>
</evidence>
<proteinExistence type="inferred from homology"/>
<evidence type="ECO:0000313" key="9">
    <source>
        <dbReference type="Proteomes" id="UP001385892"/>
    </source>
</evidence>
<dbReference type="Proteomes" id="UP001385892">
    <property type="component" value="Unassembled WGS sequence"/>
</dbReference>
<evidence type="ECO:0000256" key="4">
    <source>
        <dbReference type="ARBA" id="ARBA00022989"/>
    </source>
</evidence>
<reference evidence="8 9" key="1">
    <citation type="submission" date="2024-03" db="EMBL/GenBank/DDBJ databases">
        <title>Novel species of the genus Variovorax.</title>
        <authorList>
            <person name="Liu Q."/>
            <person name="Xin Y.-H."/>
        </authorList>
    </citation>
    <scope>NUCLEOTIDE SEQUENCE [LARGE SCALE GENOMIC DNA]</scope>
    <source>
        <strain evidence="8 9">KACC 18900</strain>
    </source>
</reference>
<comment type="similarity">
    <text evidence="2">Belongs to the GtrA family.</text>
</comment>
<accession>A0ABU8WHS1</accession>
<dbReference type="PANTHER" id="PTHR38459">
    <property type="entry name" value="PROPHAGE BACTOPRENOL-LINKED GLUCOSE TRANSLOCASE HOMOLOG"/>
    <property type="match status" value="1"/>
</dbReference>
<evidence type="ECO:0000256" key="5">
    <source>
        <dbReference type="ARBA" id="ARBA00023136"/>
    </source>
</evidence>
<evidence type="ECO:0000256" key="6">
    <source>
        <dbReference type="SAM" id="Phobius"/>
    </source>
</evidence>
<sequence length="132" mass="14512">MKQLMRFAAVGVLNTAVGYAVIFGCMYLLGLSAVVSNVLGFAVGLVISYVMNRRFTFRSVASAPREMLRFVLIFLLAYFCNLGVLLLLIKSVGMHEGIAQVPAGIVYFGISFILNKYYVFARVAADPTRQKA</sequence>
<feature type="transmembrane region" description="Helical" evidence="6">
    <location>
        <begin position="101"/>
        <end position="121"/>
    </location>
</feature>
<evidence type="ECO:0000256" key="1">
    <source>
        <dbReference type="ARBA" id="ARBA00004141"/>
    </source>
</evidence>
<evidence type="ECO:0000313" key="8">
    <source>
        <dbReference type="EMBL" id="MEJ8847068.1"/>
    </source>
</evidence>
<feature type="transmembrane region" description="Helical" evidence="6">
    <location>
        <begin position="28"/>
        <end position="50"/>
    </location>
</feature>
<comment type="subcellular location">
    <subcellularLocation>
        <location evidence="1">Membrane</location>
        <topology evidence="1">Multi-pass membrane protein</topology>
    </subcellularLocation>
</comment>
<dbReference type="InterPro" id="IPR051401">
    <property type="entry name" value="GtrA_CellWall_Glycosyl"/>
</dbReference>
<dbReference type="PROSITE" id="PS51257">
    <property type="entry name" value="PROKAR_LIPOPROTEIN"/>
    <property type="match status" value="1"/>
</dbReference>
<organism evidence="8 9">
    <name type="scientific">Variovorax rhizosphaerae</name>
    <dbReference type="NCBI Taxonomy" id="1836200"/>
    <lineage>
        <taxon>Bacteria</taxon>
        <taxon>Pseudomonadati</taxon>
        <taxon>Pseudomonadota</taxon>
        <taxon>Betaproteobacteria</taxon>
        <taxon>Burkholderiales</taxon>
        <taxon>Comamonadaceae</taxon>
        <taxon>Variovorax</taxon>
    </lineage>
</organism>